<dbReference type="PROSITE" id="PS50102">
    <property type="entry name" value="RRM"/>
    <property type="match status" value="1"/>
</dbReference>
<feature type="region of interest" description="Disordered" evidence="2">
    <location>
        <begin position="32"/>
        <end position="79"/>
    </location>
</feature>
<reference evidence="5" key="1">
    <citation type="journal article" date="2018" name="Nat. Microbiol.">
        <title>Leveraging single-cell genomics to expand the fungal tree of life.</title>
        <authorList>
            <person name="Ahrendt S.R."/>
            <person name="Quandt C.A."/>
            <person name="Ciobanu D."/>
            <person name="Clum A."/>
            <person name="Salamov A."/>
            <person name="Andreopoulos B."/>
            <person name="Cheng J.F."/>
            <person name="Woyke T."/>
            <person name="Pelin A."/>
            <person name="Henrissat B."/>
            <person name="Reynolds N.K."/>
            <person name="Benny G.L."/>
            <person name="Smith M.E."/>
            <person name="James T.Y."/>
            <person name="Grigoriev I.V."/>
        </authorList>
    </citation>
    <scope>NUCLEOTIDE SEQUENCE [LARGE SCALE GENOMIC DNA]</scope>
    <source>
        <strain evidence="5">ATCC 52028</strain>
    </source>
</reference>
<dbReference type="SUPFAM" id="SSF54928">
    <property type="entry name" value="RNA-binding domain, RBD"/>
    <property type="match status" value="1"/>
</dbReference>
<protein>
    <recommendedName>
        <fullName evidence="3">RRM domain-containing protein</fullName>
    </recommendedName>
</protein>
<accession>A0A4P9XE10</accession>
<evidence type="ECO:0000313" key="5">
    <source>
        <dbReference type="Proteomes" id="UP000274922"/>
    </source>
</evidence>
<keyword evidence="5" id="KW-1185">Reference proteome</keyword>
<organism evidence="4 5">
    <name type="scientific">Caulochytrium protostelioides</name>
    <dbReference type="NCBI Taxonomy" id="1555241"/>
    <lineage>
        <taxon>Eukaryota</taxon>
        <taxon>Fungi</taxon>
        <taxon>Fungi incertae sedis</taxon>
        <taxon>Chytridiomycota</taxon>
        <taxon>Chytridiomycota incertae sedis</taxon>
        <taxon>Chytridiomycetes</taxon>
        <taxon>Caulochytriales</taxon>
        <taxon>Caulochytriaceae</taxon>
        <taxon>Caulochytrium</taxon>
    </lineage>
</organism>
<evidence type="ECO:0000259" key="3">
    <source>
        <dbReference type="PROSITE" id="PS50102"/>
    </source>
</evidence>
<dbReference type="Proteomes" id="UP000274922">
    <property type="component" value="Unassembled WGS sequence"/>
</dbReference>
<dbReference type="CDD" id="cd00590">
    <property type="entry name" value="RRM_SF"/>
    <property type="match status" value="1"/>
</dbReference>
<dbReference type="SMART" id="SM00360">
    <property type="entry name" value="RRM"/>
    <property type="match status" value="1"/>
</dbReference>
<dbReference type="InterPro" id="IPR035979">
    <property type="entry name" value="RBD_domain_sf"/>
</dbReference>
<dbReference type="EMBL" id="ML014119">
    <property type="protein sequence ID" value="RKP03728.1"/>
    <property type="molecule type" value="Genomic_DNA"/>
</dbReference>
<evidence type="ECO:0000313" key="4">
    <source>
        <dbReference type="EMBL" id="RKP03728.1"/>
    </source>
</evidence>
<dbReference type="Gene3D" id="3.30.70.330">
    <property type="match status" value="1"/>
</dbReference>
<keyword evidence="1" id="KW-0694">RNA-binding</keyword>
<dbReference type="Pfam" id="PF00076">
    <property type="entry name" value="RRM_1"/>
    <property type="match status" value="1"/>
</dbReference>
<name>A0A4P9XE10_9FUNG</name>
<sequence>MSMGFEDVDDELLITDADDVIDIDVSGFGAHHPDADLQIARGSSDGDPQGLPTSEFRPRPSSDNRQHPTEDVDTDEVLDGYDDANDARAMAQWTEDVAPRVLAELAALPAEHPLQAAVPEAWPTLLATAMTAGLPAASAIEAAEPLVATLCAAHDAADDAAATPAAAPLTTVTTAILMAWRHPLAATTTGRDAGADRVLQPWTWADVPTARVAGRRAAWAQCVVSALPALSPVVTQRLPRLGPTLLATLAFCDDVVLWQQVLDWAVGSHRRTTPVGADQSIQASEKHWGLLAVGELPMGPHNLFPFLETAASRCIPHSVLADALFPRIASVLESLLSVAPPALPRPVGTARLRALWLRRLSFPLPTLSASFEAYSQFESQHGAPETYEAAMIAANAVFQQTSRWAADLADGERLLRCSAAALSSGTVGAPGSPAHVAAVARHVHLHTTQLRALARRALTPEGRAVDAATAAAVANAAGIAASSPSQGGDAACMPPTVEWAWAGWWQFVTDPVIGDQRASAWAALIVWACQTWTPATPAAAAASRRDAPQKETGRGGVAPDASGFLRFWSLFALEHCSLARSDGDVSALWLLRLDVAQLLAEDRETVLDDALAAVVVARLPPAPPAKPSRRSRGREAVAAPEGPDHAAVAAQLAPVVHDACALLSAWLAMQRVDAAVVARAEARWHALLGPWATAHPALFAQGPRVIRRAHVDTLQGLPPAAMWQSASDAWEALVRVSRQAHDVQDYAAWASRLAAANADGDAEAKADANGALSGDRIQGYVQRAVAALRWALKKTAWWSLDERWACAEALCALQRRAALPSAFDITYALGQRVRLRSEWVEAVALTAPELSIMAATLGAGQTPATDVEIVDVTPSVAPAVAVAKATAVAATMDRPSQEIDVPMANAHASDGGGGGAGALRGPAQGQKRARRVGADPLDVAHLPVRFLADRPCAAAHALHPQRAPASADRHVWLDAGAPLAVEVVQAALAAHGFATTHGRATRHGAILTFHDASAVDAFMEGHPAAPEVTATTSATVTALRASCAYSIGDHTLQFRRCVAVPPFDADDAVVTLQPLPPAAEPAALAAWLAPVRDVCLVTADLPPSDPLHGTLIAYVACDGADSAATLCARLDGRRLTDLPAAAPAAVTGAVAANGWPHPLRASWTPPRRAAPPAAADPCRLFVGGLPAALEPSQLTALFAPFGPIEQLDYPEPARHDRGRQRGRVAFVRYATAAAAAAAVDRLHGARIDADGSLSDAPRQATPIRVSIADPAAVFKPAARTASKPAPSVSRAPRDRLPTATAASAPAPPPATPTADVLAFRPRPRLRYRAVAPVTAAPAAAAPPPAPAPATNTLLPPPKSQADFRAMLLSEKRE</sequence>
<evidence type="ECO:0000256" key="1">
    <source>
        <dbReference type="PROSITE-ProRule" id="PRU00176"/>
    </source>
</evidence>
<feature type="region of interest" description="Disordered" evidence="2">
    <location>
        <begin position="1277"/>
        <end position="1316"/>
    </location>
</feature>
<feature type="region of interest" description="Disordered" evidence="2">
    <location>
        <begin position="1334"/>
        <end position="1360"/>
    </location>
</feature>
<feature type="region of interest" description="Disordered" evidence="2">
    <location>
        <begin position="908"/>
        <end position="931"/>
    </location>
</feature>
<feature type="domain" description="RRM" evidence="3">
    <location>
        <begin position="1178"/>
        <end position="1270"/>
    </location>
</feature>
<dbReference type="GO" id="GO:0003723">
    <property type="term" value="F:RNA binding"/>
    <property type="evidence" value="ECO:0007669"/>
    <property type="project" value="UniProtKB-UniRule"/>
</dbReference>
<proteinExistence type="predicted"/>
<dbReference type="InterPro" id="IPR000504">
    <property type="entry name" value="RRM_dom"/>
</dbReference>
<feature type="compositionally biased region" description="Basic and acidic residues" evidence="2">
    <location>
        <begin position="56"/>
        <end position="70"/>
    </location>
</feature>
<dbReference type="InterPro" id="IPR012677">
    <property type="entry name" value="Nucleotide-bd_a/b_plait_sf"/>
</dbReference>
<gene>
    <name evidence="4" type="ORF">CXG81DRAFT_16824</name>
</gene>
<evidence type="ECO:0000256" key="2">
    <source>
        <dbReference type="SAM" id="MobiDB-lite"/>
    </source>
</evidence>